<name>A0A2M7PN57_9BACT</name>
<dbReference type="EMBL" id="PFKO01000299">
    <property type="protein sequence ID" value="PIY31782.1"/>
    <property type="molecule type" value="Genomic_DNA"/>
</dbReference>
<sequence>MGDYTKEEWAKIKKENKNRKQNYSLRACRYCFRTSGITFRKVGEDLYICVDCLKDKQREFEKKGKLK</sequence>
<comment type="caution">
    <text evidence="1">The sequence shown here is derived from an EMBL/GenBank/DDBJ whole genome shotgun (WGS) entry which is preliminary data.</text>
</comment>
<proteinExistence type="predicted"/>
<reference evidence="1 2" key="1">
    <citation type="submission" date="2017-09" db="EMBL/GenBank/DDBJ databases">
        <title>Depth-based differentiation of microbial function through sediment-hosted aquifers and enrichment of novel symbionts in the deep terrestrial subsurface.</title>
        <authorList>
            <person name="Probst A.J."/>
            <person name="Ladd B."/>
            <person name="Jarett J.K."/>
            <person name="Geller-Mcgrath D.E."/>
            <person name="Sieber C.M."/>
            <person name="Emerson J.B."/>
            <person name="Anantharaman K."/>
            <person name="Thomas B.C."/>
            <person name="Malmstrom R."/>
            <person name="Stieglmeier M."/>
            <person name="Klingl A."/>
            <person name="Woyke T."/>
            <person name="Ryan C.M."/>
            <person name="Banfield J.F."/>
        </authorList>
    </citation>
    <scope>NUCLEOTIDE SEQUENCE [LARGE SCALE GENOMIC DNA]</scope>
    <source>
        <strain evidence="1">CG_4_10_14_3_um_filter_34_13</strain>
    </source>
</reference>
<dbReference type="Proteomes" id="UP000230646">
    <property type="component" value="Unassembled WGS sequence"/>
</dbReference>
<dbReference type="AlphaFoldDB" id="A0A2M7PN57"/>
<accession>A0A2M7PN57</accession>
<protein>
    <submittedName>
        <fullName evidence="1">Uncharacterized protein</fullName>
    </submittedName>
</protein>
<evidence type="ECO:0000313" key="2">
    <source>
        <dbReference type="Proteomes" id="UP000230646"/>
    </source>
</evidence>
<organism evidence="1 2">
    <name type="scientific">Candidatus Infernicultor aquiphilus</name>
    <dbReference type="NCBI Taxonomy" id="1805029"/>
    <lineage>
        <taxon>Bacteria</taxon>
        <taxon>Pseudomonadati</taxon>
        <taxon>Atribacterota</taxon>
        <taxon>Candidatus Phoenicimicrobiia</taxon>
        <taxon>Candidatus Pheonicimicrobiales</taxon>
        <taxon>Candidatus Phoenicimicrobiaceae</taxon>
        <taxon>Candidatus Infernicultor</taxon>
    </lineage>
</organism>
<gene>
    <name evidence="1" type="ORF">COZ07_08070</name>
</gene>
<evidence type="ECO:0000313" key="1">
    <source>
        <dbReference type="EMBL" id="PIY31782.1"/>
    </source>
</evidence>
<dbReference type="RefSeq" id="WP_406608097.1">
    <property type="nucleotide sequence ID" value="NZ_PFKO01000299.1"/>
</dbReference>